<dbReference type="InterPro" id="IPR051794">
    <property type="entry name" value="PG_Endopeptidase_C40"/>
</dbReference>
<dbReference type="Gene3D" id="6.10.250.3150">
    <property type="match status" value="1"/>
</dbReference>
<evidence type="ECO:0000313" key="11">
    <source>
        <dbReference type="Proteomes" id="UP000006001"/>
    </source>
</evidence>
<evidence type="ECO:0000256" key="1">
    <source>
        <dbReference type="ARBA" id="ARBA00007074"/>
    </source>
</evidence>
<dbReference type="GO" id="GO:0008234">
    <property type="term" value="F:cysteine-type peptidase activity"/>
    <property type="evidence" value="ECO:0007669"/>
    <property type="project" value="UniProtKB-KW"/>
</dbReference>
<dbReference type="InterPro" id="IPR006311">
    <property type="entry name" value="TAT_signal"/>
</dbReference>
<comment type="caution">
    <text evidence="10">The sequence shown here is derived from an EMBL/GenBank/DDBJ whole genome shotgun (WGS) entry which is preliminary data.</text>
</comment>
<evidence type="ECO:0000256" key="5">
    <source>
        <dbReference type="ARBA" id="ARBA00022807"/>
    </source>
</evidence>
<evidence type="ECO:0000256" key="6">
    <source>
        <dbReference type="SAM" id="Coils"/>
    </source>
</evidence>
<dbReference type="AlphaFoldDB" id="D0WJ78"/>
<dbReference type="InterPro" id="IPR000064">
    <property type="entry name" value="NLP_P60_dom"/>
</dbReference>
<dbReference type="RefSeq" id="WP_006363185.1">
    <property type="nucleotide sequence ID" value="NZ_GG700631.1"/>
</dbReference>
<feature type="coiled-coil region" evidence="6">
    <location>
        <begin position="160"/>
        <end position="218"/>
    </location>
</feature>
<dbReference type="Proteomes" id="UP000006001">
    <property type="component" value="Unassembled WGS sequence"/>
</dbReference>
<feature type="domain" description="NlpC/P60" evidence="9">
    <location>
        <begin position="308"/>
        <end position="426"/>
    </location>
</feature>
<accession>D0WJ78</accession>
<keyword evidence="11" id="KW-1185">Reference proteome</keyword>
<evidence type="ECO:0000256" key="7">
    <source>
        <dbReference type="SAM" id="MobiDB-lite"/>
    </source>
</evidence>
<keyword evidence="5" id="KW-0788">Thiol protease</keyword>
<dbReference type="Pfam" id="PF00877">
    <property type="entry name" value="NLPC_P60"/>
    <property type="match status" value="1"/>
</dbReference>
<dbReference type="PANTHER" id="PTHR47359:SF3">
    <property type="entry name" value="NLP_P60 DOMAIN-CONTAINING PROTEIN-RELATED"/>
    <property type="match status" value="1"/>
</dbReference>
<dbReference type="InterPro" id="IPR057309">
    <property type="entry name" value="PcsB_CC"/>
</dbReference>
<organism evidence="10 11">
    <name type="scientific">Slackia exigua (strain ATCC 700122 / DSM 15923 / CIP 105133 / JCM 11022 / KCTC 5966 / S-7)</name>
    <dbReference type="NCBI Taxonomy" id="649764"/>
    <lineage>
        <taxon>Bacteria</taxon>
        <taxon>Bacillati</taxon>
        <taxon>Actinomycetota</taxon>
        <taxon>Coriobacteriia</taxon>
        <taxon>Eggerthellales</taxon>
        <taxon>Eggerthellaceae</taxon>
        <taxon>Slackia</taxon>
    </lineage>
</organism>
<dbReference type="eggNOG" id="COG0791">
    <property type="taxonomic scope" value="Bacteria"/>
</dbReference>
<keyword evidence="2" id="KW-0645">Protease</keyword>
<dbReference type="PROSITE" id="PS51318">
    <property type="entry name" value="TAT"/>
    <property type="match status" value="1"/>
</dbReference>
<dbReference type="GeneID" id="85008055"/>
<evidence type="ECO:0000256" key="2">
    <source>
        <dbReference type="ARBA" id="ARBA00022670"/>
    </source>
</evidence>
<dbReference type="GO" id="GO:0006508">
    <property type="term" value="P:proteolysis"/>
    <property type="evidence" value="ECO:0007669"/>
    <property type="project" value="UniProtKB-KW"/>
</dbReference>
<reference evidence="10" key="1">
    <citation type="submission" date="2009-10" db="EMBL/GenBank/DDBJ databases">
        <authorList>
            <person name="Weinstock G."/>
            <person name="Sodergren E."/>
            <person name="Clifton S."/>
            <person name="Fulton L."/>
            <person name="Fulton B."/>
            <person name="Courtney L."/>
            <person name="Fronick C."/>
            <person name="Harrison M."/>
            <person name="Strong C."/>
            <person name="Farmer C."/>
            <person name="Delahaunty K."/>
            <person name="Markovic C."/>
            <person name="Hall O."/>
            <person name="Minx P."/>
            <person name="Tomlinson C."/>
            <person name="Mitreva M."/>
            <person name="Nelson J."/>
            <person name="Hou S."/>
            <person name="Wollam A."/>
            <person name="Pepin K.H."/>
            <person name="Johnson M."/>
            <person name="Bhonagiri V."/>
            <person name="Nash W.E."/>
            <person name="Warren W."/>
            <person name="Chinwalla A."/>
            <person name="Mardis E.R."/>
            <person name="Wilson R.K."/>
        </authorList>
    </citation>
    <scope>NUCLEOTIDE SEQUENCE [LARGE SCALE GENOMIC DNA]</scope>
    <source>
        <strain evidence="10">ATCC 700122</strain>
    </source>
</reference>
<evidence type="ECO:0000256" key="8">
    <source>
        <dbReference type="SAM" id="SignalP"/>
    </source>
</evidence>
<keyword evidence="6" id="KW-0175">Coiled coil</keyword>
<name>D0WJ78_SLAES</name>
<dbReference type="PROSITE" id="PS51935">
    <property type="entry name" value="NLPC_P60"/>
    <property type="match status" value="1"/>
</dbReference>
<evidence type="ECO:0000313" key="10">
    <source>
        <dbReference type="EMBL" id="EEZ60426.1"/>
    </source>
</evidence>
<sequence length="426" mass="44255">MNTPNAALTRRAFFGGAAAFGVALALPKGAYADDPATSDVKARASAARDKLNDMTVRLGKSSDAYNQALEDYDAAVASMDDAQTRIEENDARIADLQSRLGTRARSMYREGQTTFLDIFLGSSSFDDFVRNWDALTDMNSQDADMVAQTKDLRVDNEIQKETYAQAAATADQKLQEADAEKQNAEALIKQYQAEVDSLDSQVAELLEQEQQAAAAEAASAAASVGASAPAASSGGSSDSGSTSGSSSSSSSSSSDSAPAAPSHSDSDSDPDAGSDSDSRPSAPSRPSSPSHSHSSDSSSSRSSSGGSNSYGSAILAAAESQLGVPYVYGGTEPGVGLDCSGLTSYCWQEATGRWIGRTTDAQYASADWIGSPSQAQVGDVLYKDGHVAICASAGAGSYIHAPLPGKVVQYCSASWWNPWTAALRWN</sequence>
<dbReference type="EMBL" id="ACUX02000019">
    <property type="protein sequence ID" value="EEZ60426.1"/>
    <property type="molecule type" value="Genomic_DNA"/>
</dbReference>
<dbReference type="STRING" id="649764.HMPREF0762_01904"/>
<gene>
    <name evidence="10" type="ORF">HMPREF0762_01904</name>
</gene>
<evidence type="ECO:0000256" key="4">
    <source>
        <dbReference type="ARBA" id="ARBA00022801"/>
    </source>
</evidence>
<dbReference type="SUPFAM" id="SSF54001">
    <property type="entry name" value="Cysteine proteinases"/>
    <property type="match status" value="1"/>
</dbReference>
<dbReference type="PANTHER" id="PTHR47359">
    <property type="entry name" value="PEPTIDOGLYCAN DL-ENDOPEPTIDASE CWLO"/>
    <property type="match status" value="1"/>
</dbReference>
<evidence type="ECO:0000259" key="9">
    <source>
        <dbReference type="PROSITE" id="PS51935"/>
    </source>
</evidence>
<dbReference type="Pfam" id="PF24568">
    <property type="entry name" value="CC_PcsB"/>
    <property type="match status" value="1"/>
</dbReference>
<keyword evidence="3 8" id="KW-0732">Signal</keyword>
<dbReference type="InterPro" id="IPR038765">
    <property type="entry name" value="Papain-like_cys_pep_sf"/>
</dbReference>
<dbReference type="OrthoDB" id="5244330at2"/>
<evidence type="ECO:0000256" key="3">
    <source>
        <dbReference type="ARBA" id="ARBA00022729"/>
    </source>
</evidence>
<keyword evidence="4" id="KW-0378">Hydrolase</keyword>
<protein>
    <submittedName>
        <fullName evidence="10">Tat pathway signal sequence domain protein</fullName>
    </submittedName>
</protein>
<feature type="compositionally biased region" description="Low complexity" evidence="7">
    <location>
        <begin position="227"/>
        <end position="263"/>
    </location>
</feature>
<feature type="region of interest" description="Disordered" evidence="7">
    <location>
        <begin position="227"/>
        <end position="309"/>
    </location>
</feature>
<dbReference type="Gene3D" id="3.90.1720.10">
    <property type="entry name" value="endopeptidase domain like (from Nostoc punctiforme)"/>
    <property type="match status" value="1"/>
</dbReference>
<proteinExistence type="inferred from homology"/>
<feature type="signal peptide" evidence="8">
    <location>
        <begin position="1"/>
        <end position="32"/>
    </location>
</feature>
<dbReference type="eggNOG" id="COG3883">
    <property type="taxonomic scope" value="Bacteria"/>
</dbReference>
<dbReference type="HOGENOM" id="CLU_034085_0_2_11"/>
<feature type="compositionally biased region" description="Low complexity" evidence="7">
    <location>
        <begin position="275"/>
        <end position="309"/>
    </location>
</feature>
<comment type="similarity">
    <text evidence="1">Belongs to the peptidase C40 family.</text>
</comment>
<feature type="chain" id="PRO_5003018823" evidence="8">
    <location>
        <begin position="33"/>
        <end position="426"/>
    </location>
</feature>